<dbReference type="GO" id="GO:0008237">
    <property type="term" value="F:metallopeptidase activity"/>
    <property type="evidence" value="ECO:0007669"/>
    <property type="project" value="UniProtKB-KW"/>
</dbReference>
<protein>
    <submittedName>
        <fullName evidence="3">CPBP family intramembrane metalloprotease</fullName>
    </submittedName>
</protein>
<keyword evidence="1" id="KW-0812">Transmembrane</keyword>
<keyword evidence="1" id="KW-1133">Transmembrane helix</keyword>
<feature type="transmembrane region" description="Helical" evidence="1">
    <location>
        <begin position="287"/>
        <end position="306"/>
    </location>
</feature>
<reference evidence="3 4" key="1">
    <citation type="journal article" date="2007" name="Int. J. Syst. Evol. Microbiol.">
        <title>Paenibacillus ginsengarvi sp. nov., isolated from soil from ginseng cultivation.</title>
        <authorList>
            <person name="Yoon M.H."/>
            <person name="Ten L.N."/>
            <person name="Im W.T."/>
        </authorList>
    </citation>
    <scope>NUCLEOTIDE SEQUENCE [LARGE SCALE GENOMIC DNA]</scope>
    <source>
        <strain evidence="3 4">KCTC 13059</strain>
    </source>
</reference>
<dbReference type="GO" id="GO:0006508">
    <property type="term" value="P:proteolysis"/>
    <property type="evidence" value="ECO:0007669"/>
    <property type="project" value="UniProtKB-KW"/>
</dbReference>
<organism evidence="3 4">
    <name type="scientific">Paenibacillus ginsengarvi</name>
    <dbReference type="NCBI Taxonomy" id="400777"/>
    <lineage>
        <taxon>Bacteria</taxon>
        <taxon>Bacillati</taxon>
        <taxon>Bacillota</taxon>
        <taxon>Bacilli</taxon>
        <taxon>Bacillales</taxon>
        <taxon>Paenibacillaceae</taxon>
        <taxon>Paenibacillus</taxon>
    </lineage>
</organism>
<feature type="transmembrane region" description="Helical" evidence="1">
    <location>
        <begin position="114"/>
        <end position="138"/>
    </location>
</feature>
<keyword evidence="1" id="KW-0472">Membrane</keyword>
<keyword evidence="3" id="KW-0378">Hydrolase</keyword>
<evidence type="ECO:0000313" key="3">
    <source>
        <dbReference type="EMBL" id="RKN85112.1"/>
    </source>
</evidence>
<dbReference type="Pfam" id="PF02517">
    <property type="entry name" value="Rce1-like"/>
    <property type="match status" value="1"/>
</dbReference>
<dbReference type="AlphaFoldDB" id="A0A3B0CIT6"/>
<evidence type="ECO:0000256" key="1">
    <source>
        <dbReference type="SAM" id="Phobius"/>
    </source>
</evidence>
<dbReference type="PANTHER" id="PTHR39430">
    <property type="entry name" value="MEMBRANE-ASSOCIATED PROTEASE-RELATED"/>
    <property type="match status" value="1"/>
</dbReference>
<dbReference type="GO" id="GO:0080120">
    <property type="term" value="P:CAAX-box protein maturation"/>
    <property type="evidence" value="ECO:0007669"/>
    <property type="project" value="UniProtKB-ARBA"/>
</dbReference>
<dbReference type="EMBL" id="RBAH01000005">
    <property type="protein sequence ID" value="RKN85112.1"/>
    <property type="molecule type" value="Genomic_DNA"/>
</dbReference>
<proteinExistence type="predicted"/>
<dbReference type="PANTHER" id="PTHR39430:SF1">
    <property type="entry name" value="PROTEASE"/>
    <property type="match status" value="1"/>
</dbReference>
<feature type="transmembrane region" description="Helical" evidence="1">
    <location>
        <begin position="72"/>
        <end position="93"/>
    </location>
</feature>
<feature type="transmembrane region" description="Helical" evidence="1">
    <location>
        <begin position="150"/>
        <end position="166"/>
    </location>
</feature>
<name>A0A3B0CIT6_9BACL</name>
<keyword evidence="3" id="KW-0645">Protease</keyword>
<feature type="domain" description="CAAX prenyl protease 2/Lysostaphin resistance protein A-like" evidence="2">
    <location>
        <begin position="157"/>
        <end position="247"/>
    </location>
</feature>
<evidence type="ECO:0000313" key="4">
    <source>
        <dbReference type="Proteomes" id="UP000282311"/>
    </source>
</evidence>
<accession>A0A3B0CIT6</accession>
<evidence type="ECO:0000259" key="2">
    <source>
        <dbReference type="Pfam" id="PF02517"/>
    </source>
</evidence>
<keyword evidence="4" id="KW-1185">Reference proteome</keyword>
<dbReference type="InterPro" id="IPR003675">
    <property type="entry name" value="Rce1/LyrA-like_dom"/>
</dbReference>
<comment type="caution">
    <text evidence="3">The sequence shown here is derived from an EMBL/GenBank/DDBJ whole genome shotgun (WGS) entry which is preliminary data.</text>
</comment>
<gene>
    <name evidence="3" type="ORF">D7M11_08455</name>
</gene>
<sequence>MSTKLLLNPQSAAFTMARNAKRLTHPIAVVLLSFVIVASCILLAETVAATIQPALMDMEEFLAQQPTIYSAFAKLLNLWILNIPIFFLIWCWLAGFERRPFRTLGFAGKGGFSGYLTGLFIGLLMMSAMIGLTVVANVGSFVSASGPMEGMQALGGIIWVWFGWMVQASAEETLYRGWMLQTISIRSNPWTGVVVSSVCFAAVHSLNNGFSPLVLSNLVLFGLFLALYRIADGTLWGVCAWHTIWNWALGNLYGADVSGSPPQGGRLFHITIAGPDWLTGGPFGLEGSVLTTVVFLIGIACVSVWLRKKQRKESRILRQ</sequence>
<keyword evidence="3" id="KW-0482">Metalloprotease</keyword>
<dbReference type="Proteomes" id="UP000282311">
    <property type="component" value="Unassembled WGS sequence"/>
</dbReference>
<feature type="transmembrane region" description="Helical" evidence="1">
    <location>
        <begin position="210"/>
        <end position="228"/>
    </location>
</feature>
<dbReference type="GO" id="GO:0004175">
    <property type="term" value="F:endopeptidase activity"/>
    <property type="evidence" value="ECO:0007669"/>
    <property type="project" value="UniProtKB-ARBA"/>
</dbReference>